<name>A0A1Q9AAM8_9HYPH</name>
<dbReference type="EMBL" id="MKIN01000018">
    <property type="protein sequence ID" value="OLP51915.1"/>
    <property type="molecule type" value="Genomic_DNA"/>
</dbReference>
<comment type="caution">
    <text evidence="2">The sequence shown here is derived from an EMBL/GenBank/DDBJ whole genome shotgun (WGS) entry which is preliminary data.</text>
</comment>
<proteinExistence type="predicted"/>
<gene>
    <name evidence="2" type="ORF">BJF91_23670</name>
</gene>
<protein>
    <submittedName>
        <fullName evidence="2">Uncharacterized protein</fullName>
    </submittedName>
</protein>
<sequence length="60" mass="6863">MQRGENSRPVAYGPREESEMRHEGAADGSALAFVAYFLFTIRLHNIFTGHCHKQWSVKNL</sequence>
<feature type="region of interest" description="Disordered" evidence="1">
    <location>
        <begin position="1"/>
        <end position="21"/>
    </location>
</feature>
<accession>A0A1Q9AAM8</accession>
<reference evidence="2 3" key="1">
    <citation type="submission" date="2016-09" db="EMBL/GenBank/DDBJ databases">
        <title>Rhizobium oryziradicis sp. nov., isolated from the root of rice.</title>
        <authorList>
            <person name="Zhao J."/>
            <person name="Zhang X."/>
        </authorList>
    </citation>
    <scope>NUCLEOTIDE SEQUENCE [LARGE SCALE GENOMIC DNA]</scope>
    <source>
        <strain evidence="2 3">14971</strain>
    </source>
</reference>
<organism evidence="2 3">
    <name type="scientific">Allorhizobium taibaishanense</name>
    <dbReference type="NCBI Taxonomy" id="887144"/>
    <lineage>
        <taxon>Bacteria</taxon>
        <taxon>Pseudomonadati</taxon>
        <taxon>Pseudomonadota</taxon>
        <taxon>Alphaproteobacteria</taxon>
        <taxon>Hyphomicrobiales</taxon>
        <taxon>Rhizobiaceae</taxon>
        <taxon>Rhizobium/Agrobacterium group</taxon>
        <taxon>Allorhizobium</taxon>
    </lineage>
</organism>
<evidence type="ECO:0000313" key="2">
    <source>
        <dbReference type="EMBL" id="OLP51915.1"/>
    </source>
</evidence>
<evidence type="ECO:0000256" key="1">
    <source>
        <dbReference type="SAM" id="MobiDB-lite"/>
    </source>
</evidence>
<dbReference type="Proteomes" id="UP000185598">
    <property type="component" value="Unassembled WGS sequence"/>
</dbReference>
<dbReference type="AlphaFoldDB" id="A0A1Q9AAM8"/>
<dbReference type="STRING" id="887144.BJF91_23670"/>
<keyword evidence="3" id="KW-1185">Reference proteome</keyword>
<evidence type="ECO:0000313" key="3">
    <source>
        <dbReference type="Proteomes" id="UP000185598"/>
    </source>
</evidence>